<evidence type="ECO:0000313" key="7">
    <source>
        <dbReference type="Proteomes" id="UP000504609"/>
    </source>
</evidence>
<proteinExistence type="predicted"/>
<organism evidence="7 9">
    <name type="scientific">Cucurbita moschata</name>
    <name type="common">Winter crookneck squash</name>
    <name type="synonym">Cucurbita pepo var. moschata</name>
    <dbReference type="NCBI Taxonomy" id="3662"/>
    <lineage>
        <taxon>Eukaryota</taxon>
        <taxon>Viridiplantae</taxon>
        <taxon>Streptophyta</taxon>
        <taxon>Embryophyta</taxon>
        <taxon>Tracheophyta</taxon>
        <taxon>Spermatophyta</taxon>
        <taxon>Magnoliopsida</taxon>
        <taxon>eudicotyledons</taxon>
        <taxon>Gunneridae</taxon>
        <taxon>Pentapetalae</taxon>
        <taxon>rosids</taxon>
        <taxon>fabids</taxon>
        <taxon>Cucurbitales</taxon>
        <taxon>Cucurbitaceae</taxon>
        <taxon>Cucurbiteae</taxon>
        <taxon>Cucurbita</taxon>
    </lineage>
</organism>
<name>A0A6J1F6Z9_CUCMO</name>
<dbReference type="GO" id="GO:0005634">
    <property type="term" value="C:nucleus"/>
    <property type="evidence" value="ECO:0007669"/>
    <property type="project" value="UniProtKB-SubCell"/>
</dbReference>
<keyword evidence="3" id="KW-0238">DNA-binding</keyword>
<dbReference type="InterPro" id="IPR044810">
    <property type="entry name" value="WRKY_plant"/>
</dbReference>
<dbReference type="Gene3D" id="2.20.25.80">
    <property type="entry name" value="WRKY domain"/>
    <property type="match status" value="1"/>
</dbReference>
<dbReference type="GeneID" id="111441438"/>
<dbReference type="PANTHER" id="PTHR31221:SF83">
    <property type="entry name" value="WRKY TRANSCRIPTION FACTOR 75-RELATED"/>
    <property type="match status" value="1"/>
</dbReference>
<keyword evidence="5" id="KW-0539">Nucleus</keyword>
<dbReference type="RefSeq" id="XP_022934194.1">
    <property type="nucleotide sequence ID" value="XM_023078426.1"/>
</dbReference>
<dbReference type="Proteomes" id="UP000504609">
    <property type="component" value="Unplaced"/>
</dbReference>
<evidence type="ECO:0000313" key="9">
    <source>
        <dbReference type="RefSeq" id="XP_022934195.1"/>
    </source>
</evidence>
<evidence type="ECO:0000256" key="1">
    <source>
        <dbReference type="ARBA" id="ARBA00004123"/>
    </source>
</evidence>
<evidence type="ECO:0000313" key="8">
    <source>
        <dbReference type="RefSeq" id="XP_022934194.1"/>
    </source>
</evidence>
<keyword evidence="4" id="KW-0804">Transcription</keyword>
<comment type="subcellular location">
    <subcellularLocation>
        <location evidence="1">Nucleus</location>
    </subcellularLocation>
</comment>
<reference evidence="8 9" key="1">
    <citation type="submission" date="2025-04" db="UniProtKB">
        <authorList>
            <consortium name="RefSeq"/>
        </authorList>
    </citation>
    <scope>IDENTIFICATION</scope>
    <source>
        <tissue evidence="8 9">Young leaves</tissue>
    </source>
</reference>
<dbReference type="SUPFAM" id="SSF118290">
    <property type="entry name" value="WRKY DNA-binding domain"/>
    <property type="match status" value="1"/>
</dbReference>
<protein>
    <submittedName>
        <fullName evidence="8 9">Probable WRKY transcription factor 12 isoform X2</fullName>
    </submittedName>
</protein>
<dbReference type="SMART" id="SM00774">
    <property type="entry name" value="WRKY"/>
    <property type="match status" value="1"/>
</dbReference>
<dbReference type="PANTHER" id="PTHR31221">
    <property type="entry name" value="WRKY TRANSCRIPTION FACTOR PROTEIN 1-RELATED"/>
    <property type="match status" value="1"/>
</dbReference>
<gene>
    <name evidence="8 9" type="primary">LOC111441438</name>
</gene>
<keyword evidence="2" id="KW-0805">Transcription regulation</keyword>
<dbReference type="PROSITE" id="PS50811">
    <property type="entry name" value="WRKY"/>
    <property type="match status" value="1"/>
</dbReference>
<dbReference type="InterPro" id="IPR036576">
    <property type="entry name" value="WRKY_dom_sf"/>
</dbReference>
<evidence type="ECO:0000256" key="2">
    <source>
        <dbReference type="ARBA" id="ARBA00023015"/>
    </source>
</evidence>
<evidence type="ECO:0000256" key="5">
    <source>
        <dbReference type="ARBA" id="ARBA00023242"/>
    </source>
</evidence>
<dbReference type="GO" id="GO:0043565">
    <property type="term" value="F:sequence-specific DNA binding"/>
    <property type="evidence" value="ECO:0007669"/>
    <property type="project" value="InterPro"/>
</dbReference>
<dbReference type="RefSeq" id="XP_022934195.1">
    <property type="nucleotide sequence ID" value="XM_023078427.1"/>
</dbReference>
<dbReference type="AlphaFoldDB" id="A0A6J1F6Z9"/>
<dbReference type="InterPro" id="IPR003657">
    <property type="entry name" value="WRKY_dom"/>
</dbReference>
<sequence>MENYQMFFPCSNGGGLSAYSQPDISSGTASDMFRNFHGGDPQASGVLGLKTEVVTAAVEADGNCGGSGNKKGEKKVRKPRYAFQTRSQVDILDDGYRWRKYGQKAVKNNKFPSIEKTMRDIRMLTCVAISSSSACLFVRVSNRLAYSRKRVQVDNN</sequence>
<dbReference type="GO" id="GO:0003700">
    <property type="term" value="F:DNA-binding transcription factor activity"/>
    <property type="evidence" value="ECO:0007669"/>
    <property type="project" value="InterPro"/>
</dbReference>
<feature type="domain" description="WRKY" evidence="6">
    <location>
        <begin position="87"/>
        <end position="156"/>
    </location>
</feature>
<keyword evidence="7" id="KW-1185">Reference proteome</keyword>
<dbReference type="Pfam" id="PF03106">
    <property type="entry name" value="WRKY"/>
    <property type="match status" value="1"/>
</dbReference>
<evidence type="ECO:0000256" key="3">
    <source>
        <dbReference type="ARBA" id="ARBA00023125"/>
    </source>
</evidence>
<evidence type="ECO:0000259" key="6">
    <source>
        <dbReference type="PROSITE" id="PS50811"/>
    </source>
</evidence>
<accession>A0A6J1F6Z9</accession>
<evidence type="ECO:0000256" key="4">
    <source>
        <dbReference type="ARBA" id="ARBA00023163"/>
    </source>
</evidence>